<dbReference type="AlphaFoldDB" id="A0AAU9IPV5"/>
<evidence type="ECO:0000313" key="1">
    <source>
        <dbReference type="EMBL" id="CAG9313825.1"/>
    </source>
</evidence>
<comment type="caution">
    <text evidence="1">The sequence shown here is derived from an EMBL/GenBank/DDBJ whole genome shotgun (WGS) entry which is preliminary data.</text>
</comment>
<proteinExistence type="predicted"/>
<sequence length="158" mass="18012">MLGLINGYKDNIDNLSLMCKAGYENFEGLADIEEILIPQRYSDVSTSESVDSEDGLLAKESFWSEGHFEEWHFDLLTKNGPIIVDSRFFTPMSGKSEQQYKILNEKVHKLLEVLDDTMDSVNIRDECSLKPAVIKLDGPKFSLLQKRRTLLLPPKSEI</sequence>
<protein>
    <submittedName>
        <fullName evidence="1">Uncharacterized protein</fullName>
    </submittedName>
</protein>
<gene>
    <name evidence="1" type="ORF">BSTOLATCC_MIC9629</name>
</gene>
<name>A0AAU9IPV5_9CILI</name>
<organism evidence="1 2">
    <name type="scientific">Blepharisma stoltei</name>
    <dbReference type="NCBI Taxonomy" id="1481888"/>
    <lineage>
        <taxon>Eukaryota</taxon>
        <taxon>Sar</taxon>
        <taxon>Alveolata</taxon>
        <taxon>Ciliophora</taxon>
        <taxon>Postciliodesmatophora</taxon>
        <taxon>Heterotrichea</taxon>
        <taxon>Heterotrichida</taxon>
        <taxon>Blepharismidae</taxon>
        <taxon>Blepharisma</taxon>
    </lineage>
</organism>
<dbReference type="Proteomes" id="UP001162131">
    <property type="component" value="Unassembled WGS sequence"/>
</dbReference>
<keyword evidence="2" id="KW-1185">Reference proteome</keyword>
<evidence type="ECO:0000313" key="2">
    <source>
        <dbReference type="Proteomes" id="UP001162131"/>
    </source>
</evidence>
<dbReference type="EMBL" id="CAJZBQ010000011">
    <property type="protein sequence ID" value="CAG9313825.1"/>
    <property type="molecule type" value="Genomic_DNA"/>
</dbReference>
<accession>A0AAU9IPV5</accession>
<reference evidence="1" key="1">
    <citation type="submission" date="2021-09" db="EMBL/GenBank/DDBJ databases">
        <authorList>
            <consortium name="AG Swart"/>
            <person name="Singh M."/>
            <person name="Singh A."/>
            <person name="Seah K."/>
            <person name="Emmerich C."/>
        </authorList>
    </citation>
    <scope>NUCLEOTIDE SEQUENCE</scope>
    <source>
        <strain evidence="1">ATCC30299</strain>
    </source>
</reference>